<feature type="transmembrane region" description="Helical" evidence="2">
    <location>
        <begin position="20"/>
        <end position="43"/>
    </location>
</feature>
<accession>A0ABQ6IQ88</accession>
<gene>
    <name evidence="3" type="ORF">GCM10025883_21150</name>
</gene>
<proteinExistence type="predicted"/>
<protein>
    <submittedName>
        <fullName evidence="3">Uncharacterized protein</fullName>
    </submittedName>
</protein>
<keyword evidence="2" id="KW-0812">Transmembrane</keyword>
<evidence type="ECO:0000313" key="4">
    <source>
        <dbReference type="Proteomes" id="UP001157126"/>
    </source>
</evidence>
<dbReference type="RefSeq" id="WP_284303829.1">
    <property type="nucleotide sequence ID" value="NZ_BSUO01000001.1"/>
</dbReference>
<sequence length="83" mass="8781">MSTFITFVAADPAGGNHLPMPAWAFGVLALAVFAVLLLFVWMFRHTAQAMIEGGRGHDARGHGHAQAHGAPGHGAHPTQGRHH</sequence>
<reference evidence="4" key="1">
    <citation type="journal article" date="2019" name="Int. J. Syst. Evol. Microbiol.">
        <title>The Global Catalogue of Microorganisms (GCM) 10K type strain sequencing project: providing services to taxonomists for standard genome sequencing and annotation.</title>
        <authorList>
            <consortium name="The Broad Institute Genomics Platform"/>
            <consortium name="The Broad Institute Genome Sequencing Center for Infectious Disease"/>
            <person name="Wu L."/>
            <person name="Ma J."/>
        </authorList>
    </citation>
    <scope>NUCLEOTIDE SEQUENCE [LARGE SCALE GENOMIC DNA]</scope>
    <source>
        <strain evidence="4">NBRC 113072</strain>
    </source>
</reference>
<evidence type="ECO:0000256" key="2">
    <source>
        <dbReference type="SAM" id="Phobius"/>
    </source>
</evidence>
<keyword evidence="4" id="KW-1185">Reference proteome</keyword>
<keyword evidence="2" id="KW-0472">Membrane</keyword>
<comment type="caution">
    <text evidence="3">The sequence shown here is derived from an EMBL/GenBank/DDBJ whole genome shotgun (WGS) entry which is preliminary data.</text>
</comment>
<organism evidence="3 4">
    <name type="scientific">Mobilicoccus caccae</name>
    <dbReference type="NCBI Taxonomy" id="1859295"/>
    <lineage>
        <taxon>Bacteria</taxon>
        <taxon>Bacillati</taxon>
        <taxon>Actinomycetota</taxon>
        <taxon>Actinomycetes</taxon>
        <taxon>Micrococcales</taxon>
        <taxon>Dermatophilaceae</taxon>
        <taxon>Mobilicoccus</taxon>
    </lineage>
</organism>
<keyword evidence="2" id="KW-1133">Transmembrane helix</keyword>
<name>A0ABQ6IQ88_9MICO</name>
<dbReference type="Proteomes" id="UP001157126">
    <property type="component" value="Unassembled WGS sequence"/>
</dbReference>
<evidence type="ECO:0000313" key="3">
    <source>
        <dbReference type="EMBL" id="GMA40070.1"/>
    </source>
</evidence>
<feature type="region of interest" description="Disordered" evidence="1">
    <location>
        <begin position="54"/>
        <end position="83"/>
    </location>
</feature>
<feature type="compositionally biased region" description="Low complexity" evidence="1">
    <location>
        <begin position="64"/>
        <end position="83"/>
    </location>
</feature>
<dbReference type="EMBL" id="BSUO01000001">
    <property type="protein sequence ID" value="GMA40070.1"/>
    <property type="molecule type" value="Genomic_DNA"/>
</dbReference>
<evidence type="ECO:0000256" key="1">
    <source>
        <dbReference type="SAM" id="MobiDB-lite"/>
    </source>
</evidence>